<dbReference type="Proteomes" id="UP000559256">
    <property type="component" value="Unassembled WGS sequence"/>
</dbReference>
<dbReference type="OrthoDB" id="2686513at2759"/>
<dbReference type="EMBL" id="JAACJM010000065">
    <property type="protein sequence ID" value="KAF5352932.1"/>
    <property type="molecule type" value="Genomic_DNA"/>
</dbReference>
<keyword evidence="2" id="KW-1133">Transmembrane helix</keyword>
<sequence>MVVFKGYNTRRHLHGRRVPLLEMVLRDGAIYFAVMALANLANIFTFYFAGPFTRGSLSTFSTAISVTLISRLTLNLRANASVERLPRSQTRSDSLGLRFPSALTSTLHLGSPRRYRHHGETSPSRQLQLTDLSQSTYASASLHSANASASTSATLLTPIEADAVAHEDCSDHGHGHDPNATLGRGRMNGTGGLSSS</sequence>
<evidence type="ECO:0000313" key="3">
    <source>
        <dbReference type="EMBL" id="KAF5352932.1"/>
    </source>
</evidence>
<keyword evidence="4" id="KW-1185">Reference proteome</keyword>
<keyword evidence="2" id="KW-0812">Transmembrane</keyword>
<proteinExistence type="predicted"/>
<protein>
    <submittedName>
        <fullName evidence="3">Uncharacterized protein</fullName>
    </submittedName>
</protein>
<keyword evidence="2" id="KW-0472">Membrane</keyword>
<organism evidence="3 4">
    <name type="scientific">Tetrapyrgos nigripes</name>
    <dbReference type="NCBI Taxonomy" id="182062"/>
    <lineage>
        <taxon>Eukaryota</taxon>
        <taxon>Fungi</taxon>
        <taxon>Dikarya</taxon>
        <taxon>Basidiomycota</taxon>
        <taxon>Agaricomycotina</taxon>
        <taxon>Agaricomycetes</taxon>
        <taxon>Agaricomycetidae</taxon>
        <taxon>Agaricales</taxon>
        <taxon>Marasmiineae</taxon>
        <taxon>Marasmiaceae</taxon>
        <taxon>Tetrapyrgos</taxon>
    </lineage>
</organism>
<feature type="region of interest" description="Disordered" evidence="1">
    <location>
        <begin position="167"/>
        <end position="196"/>
    </location>
</feature>
<dbReference type="AlphaFoldDB" id="A0A8H5FY10"/>
<evidence type="ECO:0000256" key="1">
    <source>
        <dbReference type="SAM" id="MobiDB-lite"/>
    </source>
</evidence>
<reference evidence="3 4" key="1">
    <citation type="journal article" date="2020" name="ISME J.">
        <title>Uncovering the hidden diversity of litter-decomposition mechanisms in mushroom-forming fungi.</title>
        <authorList>
            <person name="Floudas D."/>
            <person name="Bentzer J."/>
            <person name="Ahren D."/>
            <person name="Johansson T."/>
            <person name="Persson P."/>
            <person name="Tunlid A."/>
        </authorList>
    </citation>
    <scope>NUCLEOTIDE SEQUENCE [LARGE SCALE GENOMIC DNA]</scope>
    <source>
        <strain evidence="3 4">CBS 291.85</strain>
    </source>
</reference>
<evidence type="ECO:0000313" key="4">
    <source>
        <dbReference type="Proteomes" id="UP000559256"/>
    </source>
</evidence>
<comment type="caution">
    <text evidence="3">The sequence shown here is derived from an EMBL/GenBank/DDBJ whole genome shotgun (WGS) entry which is preliminary data.</text>
</comment>
<gene>
    <name evidence="3" type="ORF">D9758_007936</name>
</gene>
<feature type="compositionally biased region" description="Gly residues" evidence="1">
    <location>
        <begin position="186"/>
        <end position="196"/>
    </location>
</feature>
<accession>A0A8H5FY10</accession>
<feature type="transmembrane region" description="Helical" evidence="2">
    <location>
        <begin position="29"/>
        <end position="49"/>
    </location>
</feature>
<name>A0A8H5FY10_9AGAR</name>
<feature type="compositionally biased region" description="Basic and acidic residues" evidence="1">
    <location>
        <begin position="167"/>
        <end position="177"/>
    </location>
</feature>
<evidence type="ECO:0000256" key="2">
    <source>
        <dbReference type="SAM" id="Phobius"/>
    </source>
</evidence>